<dbReference type="Gene3D" id="3.30.190.20">
    <property type="match status" value="1"/>
</dbReference>
<dbReference type="InterPro" id="IPR023674">
    <property type="entry name" value="Ribosomal_uL1-like"/>
</dbReference>
<feature type="compositionally biased region" description="Basic and acidic residues" evidence="1">
    <location>
        <begin position="359"/>
        <end position="376"/>
    </location>
</feature>
<dbReference type="InterPro" id="IPR016095">
    <property type="entry name" value="Ribosomal_uL1_3-a/b-sand"/>
</dbReference>
<accession>A0A7S4LDJ2</accession>
<evidence type="ECO:0008006" key="3">
    <source>
        <dbReference type="Google" id="ProtNLM"/>
    </source>
</evidence>
<evidence type="ECO:0000256" key="1">
    <source>
        <dbReference type="SAM" id="MobiDB-lite"/>
    </source>
</evidence>
<feature type="compositionally biased region" description="Low complexity" evidence="1">
    <location>
        <begin position="377"/>
        <end position="387"/>
    </location>
</feature>
<protein>
    <recommendedName>
        <fullName evidence="3">Ribosomal protein L1</fullName>
    </recommendedName>
</protein>
<proteinExistence type="predicted"/>
<sequence length="421" mass="47025">MAPKSGTKRARSDDSSDKTKAQIKEEGQAPSKKRDNAKKTPVKAEVAKEDKAPSTDKPKGVSVNPPKEKGGKQQPSEPELPDFTASIEKAITALKKIRAQQDDKNWLFTDEKFYELTVTIKHEVKLRQKPKMHALPLQHRLWAEDTEVCLFVPEPRKKEWGRLAAPVPNVKKILTLRNLGKRFNTPKLRKQLMNSFRIFLAEKYVHGRLSKFVGGQFWKHREPIPVKLQDPVDTDKIRRVVHTALQQTYITIKDTMDSYNIKIAYDTWEPEKVAANVKTVLGRLATLLPNGWEDIRSIGIKHTTSLTIPVYQCMKFLAVEAPEGEKPAKKAKVTPQTDESEVVATPPVKESQNQKKKPKNEAEKAAAEEAAADKGPPKTGKAAAKATQHNGAPKPKGKQTKETEKAAAKTAKGGNPKTKKK</sequence>
<gene>
    <name evidence="2" type="ORF">EGYM00163_LOCUS33421</name>
</gene>
<evidence type="ECO:0000313" key="2">
    <source>
        <dbReference type="EMBL" id="CAE0822220.1"/>
    </source>
</evidence>
<organism evidence="2">
    <name type="scientific">Eutreptiella gymnastica</name>
    <dbReference type="NCBI Taxonomy" id="73025"/>
    <lineage>
        <taxon>Eukaryota</taxon>
        <taxon>Discoba</taxon>
        <taxon>Euglenozoa</taxon>
        <taxon>Euglenida</taxon>
        <taxon>Spirocuta</taxon>
        <taxon>Euglenophyceae</taxon>
        <taxon>Eutreptiales</taxon>
        <taxon>Eutreptiaceae</taxon>
        <taxon>Eutreptiella</taxon>
    </lineage>
</organism>
<dbReference type="SUPFAM" id="SSF56808">
    <property type="entry name" value="Ribosomal protein L1"/>
    <property type="match status" value="1"/>
</dbReference>
<dbReference type="EMBL" id="HBJA01096561">
    <property type="protein sequence ID" value="CAE0822220.1"/>
    <property type="molecule type" value="Transcribed_RNA"/>
</dbReference>
<feature type="compositionally biased region" description="Basic and acidic residues" evidence="1">
    <location>
        <begin position="45"/>
        <end position="59"/>
    </location>
</feature>
<dbReference type="AlphaFoldDB" id="A0A7S4LDJ2"/>
<dbReference type="Pfam" id="PF00687">
    <property type="entry name" value="Ribosomal_L1"/>
    <property type="match status" value="1"/>
</dbReference>
<reference evidence="2" key="1">
    <citation type="submission" date="2021-01" db="EMBL/GenBank/DDBJ databases">
        <authorList>
            <person name="Corre E."/>
            <person name="Pelletier E."/>
            <person name="Niang G."/>
            <person name="Scheremetjew M."/>
            <person name="Finn R."/>
            <person name="Kale V."/>
            <person name="Holt S."/>
            <person name="Cochrane G."/>
            <person name="Meng A."/>
            <person name="Brown T."/>
            <person name="Cohen L."/>
        </authorList>
    </citation>
    <scope>NUCLEOTIDE SEQUENCE</scope>
    <source>
        <strain evidence="2">CCMP1594</strain>
    </source>
</reference>
<feature type="region of interest" description="Disordered" evidence="1">
    <location>
        <begin position="1"/>
        <end position="81"/>
    </location>
</feature>
<feature type="region of interest" description="Disordered" evidence="1">
    <location>
        <begin position="323"/>
        <end position="421"/>
    </location>
</feature>
<name>A0A7S4LDJ2_9EUGL</name>
<feature type="compositionally biased region" description="Basic and acidic residues" evidence="1">
    <location>
        <begin position="10"/>
        <end position="38"/>
    </location>
</feature>
<feature type="compositionally biased region" description="Low complexity" evidence="1">
    <location>
        <begin position="408"/>
        <end position="421"/>
    </location>
</feature>
<dbReference type="InterPro" id="IPR028364">
    <property type="entry name" value="Ribosomal_uL1/biogenesis"/>
</dbReference>
<dbReference type="Gene3D" id="3.40.50.790">
    <property type="match status" value="1"/>
</dbReference>